<evidence type="ECO:0000313" key="3">
    <source>
        <dbReference type="EMBL" id="ABE51169.1"/>
    </source>
</evidence>
<evidence type="ECO:0000313" key="4">
    <source>
        <dbReference type="Proteomes" id="UP000001979"/>
    </source>
</evidence>
<dbReference type="HOGENOM" id="CLU_722815_0_0_2"/>
<evidence type="ECO:0000256" key="1">
    <source>
        <dbReference type="SAM" id="Phobius"/>
    </source>
</evidence>
<organism evidence="3 4">
    <name type="scientific">Methanococcoides burtonii (strain DSM 6242 / NBRC 107633 / OCM 468 / ACE-M)</name>
    <dbReference type="NCBI Taxonomy" id="259564"/>
    <lineage>
        <taxon>Archaea</taxon>
        <taxon>Methanobacteriati</taxon>
        <taxon>Methanobacteriota</taxon>
        <taxon>Stenosarchaea group</taxon>
        <taxon>Methanomicrobia</taxon>
        <taxon>Methanosarcinales</taxon>
        <taxon>Methanosarcinaceae</taxon>
        <taxon>Methanococcoides</taxon>
    </lineage>
</organism>
<dbReference type="KEGG" id="mbu:Mbur_0157"/>
<feature type="transmembrane region" description="Helical" evidence="1">
    <location>
        <begin position="170"/>
        <end position="192"/>
    </location>
</feature>
<feature type="domain" description="Schlafen AlbA-2" evidence="2">
    <location>
        <begin position="236"/>
        <end position="364"/>
    </location>
</feature>
<feature type="transmembrane region" description="Helical" evidence="1">
    <location>
        <begin position="88"/>
        <end position="114"/>
    </location>
</feature>
<gene>
    <name evidence="3" type="ordered locus">Mbur_0157</name>
</gene>
<protein>
    <submittedName>
        <fullName evidence="3">Divergent AAA domain protein</fullName>
    </submittedName>
</protein>
<sequence length="382" mass="44255">MDNADRIRLYFSITFRALLAAAGVIAVVRNDWLNLVLALFALTLTFLPTIIEKEWEFDFPSLFETLILIFIYLSIFPETMGPLIQRYWWWYLFVHALSAFVIGAIGFSLAYLLFRERRTTTGLTPAIVAAFSFCLSFTIATIMEIFIFTMEFLFEFNVQRYDMRTTTLDLIIYLGINLAVTLSVAVAGFVYIRHHREHLLDQAVIRFIEMNPRFFKRYHEQTDPSEKLLKLINKGEGQKLEFKSTLRMNLHTSKPDKRIEHAVTKTIVAYLNSNGGHLLVGVCDDKTILGIEEDNFQNNDKFNLHFTNLIGRSIGNEFLPYIDSELVNVQGRFVLRVDCSPSDIPVFLKEGDKEEFYIRSAAATIEISGRKLIEYIDRRFRT</sequence>
<dbReference type="Pfam" id="PF09997">
    <property type="entry name" value="DUF2238"/>
    <property type="match status" value="1"/>
</dbReference>
<dbReference type="PANTHER" id="PTHR30595">
    <property type="entry name" value="GLPR-RELATED TRANSCRIPTIONAL REPRESSOR"/>
    <property type="match status" value="1"/>
</dbReference>
<keyword evidence="1" id="KW-0812">Transmembrane</keyword>
<dbReference type="InterPro" id="IPR038461">
    <property type="entry name" value="Schlafen_AlbA_2_dom_sf"/>
</dbReference>
<keyword evidence="4" id="KW-1185">Reference proteome</keyword>
<proteinExistence type="predicted"/>
<feature type="transmembrane region" description="Helical" evidence="1">
    <location>
        <begin position="126"/>
        <end position="150"/>
    </location>
</feature>
<keyword evidence="1" id="KW-0472">Membrane</keyword>
<reference evidence="4" key="1">
    <citation type="journal article" date="2009" name="ISME J.">
        <title>The genome sequence of the psychrophilic archaeon, Methanococcoides burtonii: the role of genome evolution in cold adaptation.</title>
        <authorList>
            <person name="Allen M.A."/>
            <person name="Lauro F.M."/>
            <person name="Williams T.J."/>
            <person name="Burg D."/>
            <person name="Siddiqui K.S."/>
            <person name="De Francisci D."/>
            <person name="Chong K.W."/>
            <person name="Pilak O."/>
            <person name="Chew H.H."/>
            <person name="De Maere M.Z."/>
            <person name="Ting L."/>
            <person name="Katrib M."/>
            <person name="Ng C."/>
            <person name="Sowers K.R."/>
            <person name="Galperin M.Y."/>
            <person name="Anderson I.J."/>
            <person name="Ivanova N."/>
            <person name="Dalin E."/>
            <person name="Martinez M."/>
            <person name="Lapidus A."/>
            <person name="Hauser L."/>
            <person name="Land M."/>
            <person name="Thomas T."/>
            <person name="Cavicchioli R."/>
        </authorList>
    </citation>
    <scope>NUCLEOTIDE SEQUENCE [LARGE SCALE GENOMIC DNA]</scope>
    <source>
        <strain evidence="4">DSM 6242 / NBRC 107633 / OCM 468 / ACE-M</strain>
    </source>
</reference>
<dbReference type="Pfam" id="PF04326">
    <property type="entry name" value="SLFN_AlbA_2"/>
    <property type="match status" value="1"/>
</dbReference>
<keyword evidence="1" id="KW-1133">Transmembrane helix</keyword>
<dbReference type="PANTHER" id="PTHR30595:SF6">
    <property type="entry name" value="SCHLAFEN ALBA-2 DOMAIN-CONTAINING PROTEIN"/>
    <property type="match status" value="1"/>
</dbReference>
<feature type="transmembrane region" description="Helical" evidence="1">
    <location>
        <begin position="32"/>
        <end position="50"/>
    </location>
</feature>
<dbReference type="Gene3D" id="3.30.950.30">
    <property type="entry name" value="Schlafen, AAA domain"/>
    <property type="match status" value="1"/>
</dbReference>
<evidence type="ECO:0000259" key="2">
    <source>
        <dbReference type="Pfam" id="PF04326"/>
    </source>
</evidence>
<dbReference type="InterPro" id="IPR014509">
    <property type="entry name" value="YjdF-like"/>
</dbReference>
<accession>Q12ZF7</accession>
<dbReference type="EMBL" id="CP000300">
    <property type="protein sequence ID" value="ABE51169.1"/>
    <property type="molecule type" value="Genomic_DNA"/>
</dbReference>
<name>Q12ZF7_METBU</name>
<feature type="transmembrane region" description="Helical" evidence="1">
    <location>
        <begin position="57"/>
        <end position="76"/>
    </location>
</feature>
<feature type="transmembrane region" description="Helical" evidence="1">
    <location>
        <begin position="7"/>
        <end position="26"/>
    </location>
</feature>
<dbReference type="AlphaFoldDB" id="Q12ZF7"/>
<dbReference type="Proteomes" id="UP000001979">
    <property type="component" value="Chromosome"/>
</dbReference>
<dbReference type="InterPro" id="IPR007421">
    <property type="entry name" value="Schlafen_AlbA_2_dom"/>
</dbReference>